<dbReference type="GO" id="GO:0016020">
    <property type="term" value="C:membrane"/>
    <property type="evidence" value="ECO:0007669"/>
    <property type="project" value="TreeGrafter"/>
</dbReference>
<dbReference type="InterPro" id="IPR050266">
    <property type="entry name" value="AB_hydrolase_sf"/>
</dbReference>
<dbReference type="GO" id="GO:0003824">
    <property type="term" value="F:catalytic activity"/>
    <property type="evidence" value="ECO:0007669"/>
    <property type="project" value="UniProtKB-ARBA"/>
</dbReference>
<dbReference type="PANTHER" id="PTHR43798:SF33">
    <property type="entry name" value="HYDROLASE, PUTATIVE (AFU_ORTHOLOGUE AFUA_2G14860)-RELATED"/>
    <property type="match status" value="1"/>
</dbReference>
<gene>
    <name evidence="3" type="ORF">B8X04_14595</name>
</gene>
<evidence type="ECO:0000256" key="1">
    <source>
        <dbReference type="SAM" id="MobiDB-lite"/>
    </source>
</evidence>
<dbReference type="PANTHER" id="PTHR43798">
    <property type="entry name" value="MONOACYLGLYCEROL LIPASE"/>
    <property type="match status" value="1"/>
</dbReference>
<dbReference type="InterPro" id="IPR000073">
    <property type="entry name" value="AB_hydrolase_1"/>
</dbReference>
<dbReference type="Gene3D" id="3.40.50.1820">
    <property type="entry name" value="alpha/beta hydrolase"/>
    <property type="match status" value="1"/>
</dbReference>
<name>A0A269Z8C7_9MICO</name>
<dbReference type="Pfam" id="PF12697">
    <property type="entry name" value="Abhydrolase_6"/>
    <property type="match status" value="1"/>
</dbReference>
<dbReference type="InterPro" id="IPR029058">
    <property type="entry name" value="AB_hydrolase_fold"/>
</dbReference>
<dbReference type="EMBL" id="NCWY01000015">
    <property type="protein sequence ID" value="PAK94037.1"/>
    <property type="molecule type" value="Genomic_DNA"/>
</dbReference>
<feature type="region of interest" description="Disordered" evidence="1">
    <location>
        <begin position="1"/>
        <end position="43"/>
    </location>
</feature>
<dbReference type="AlphaFoldDB" id="A0A269Z8C7"/>
<evidence type="ECO:0000313" key="3">
    <source>
        <dbReference type="EMBL" id="PAK94037.1"/>
    </source>
</evidence>
<protein>
    <recommendedName>
        <fullName evidence="2">AB hydrolase-1 domain-containing protein</fullName>
    </recommendedName>
</protein>
<sequence>MCRRSPCSPSPRGARTWATSPSSAEARPTGPRRSGERRAMSAEPEFARWSRAVVDGFTVYQRPATASAGEGKDPVLFLNGCALAAAGWLPVIAEMPDRDVIALDRPGFAGTRWPGTLPDLAGELAAMERAIAGHSRVVIVAHSMAAFRAEAFARLRPERVAGIVLVDPSIEDYRFRGPAGRFSLATWMPVLGALVTREQIGEAASWLSHQGFLRQSGSGRALDPEAFKDPYTDPDTLRAAIAEWLSYRSQAADLESLRGRTEPVRARTSALLAPPLPSRSRSRILEAAFADLVRHEIRDSRHLMMIDRPDMIVEAVDEVSSAPEAQRPISARPS</sequence>
<reference evidence="3 4" key="1">
    <citation type="submission" date="2017-04" db="EMBL/GenBank/DDBJ databases">
        <title>Kefir bacterial isolates.</title>
        <authorList>
            <person name="Kim Y."/>
            <person name="Blasche S."/>
            <person name="Patil K.R."/>
        </authorList>
    </citation>
    <scope>NUCLEOTIDE SEQUENCE [LARGE SCALE GENOMIC DNA]</scope>
    <source>
        <strain evidence="3 4">OG2</strain>
    </source>
</reference>
<accession>A0A269Z8C7</accession>
<evidence type="ECO:0000313" key="4">
    <source>
        <dbReference type="Proteomes" id="UP000216867"/>
    </source>
</evidence>
<organism evidence="3 4">
    <name type="scientific">Brevibacterium casei</name>
    <dbReference type="NCBI Taxonomy" id="33889"/>
    <lineage>
        <taxon>Bacteria</taxon>
        <taxon>Bacillati</taxon>
        <taxon>Actinomycetota</taxon>
        <taxon>Actinomycetes</taxon>
        <taxon>Micrococcales</taxon>
        <taxon>Brevibacteriaceae</taxon>
        <taxon>Brevibacterium</taxon>
    </lineage>
</organism>
<dbReference type="Proteomes" id="UP000216867">
    <property type="component" value="Unassembled WGS sequence"/>
</dbReference>
<feature type="compositionally biased region" description="Basic and acidic residues" evidence="1">
    <location>
        <begin position="33"/>
        <end position="43"/>
    </location>
</feature>
<comment type="caution">
    <text evidence="3">The sequence shown here is derived from an EMBL/GenBank/DDBJ whole genome shotgun (WGS) entry which is preliminary data.</text>
</comment>
<dbReference type="SUPFAM" id="SSF53474">
    <property type="entry name" value="alpha/beta-Hydrolases"/>
    <property type="match status" value="1"/>
</dbReference>
<proteinExistence type="predicted"/>
<evidence type="ECO:0000259" key="2">
    <source>
        <dbReference type="Pfam" id="PF12697"/>
    </source>
</evidence>
<feature type="domain" description="AB hydrolase-1" evidence="2">
    <location>
        <begin position="75"/>
        <end position="315"/>
    </location>
</feature>